<dbReference type="InterPro" id="IPR051309">
    <property type="entry name" value="ABCF_ATPase"/>
</dbReference>
<keyword evidence="3 6" id="KW-0067">ATP-binding</keyword>
<feature type="domain" description="ABC transporter" evidence="5">
    <location>
        <begin position="332"/>
        <end position="546"/>
    </location>
</feature>
<evidence type="ECO:0000256" key="4">
    <source>
        <dbReference type="SAM" id="Coils"/>
    </source>
</evidence>
<dbReference type="Proteomes" id="UP000248555">
    <property type="component" value="Unassembled WGS sequence"/>
</dbReference>
<dbReference type="EMBL" id="QLMH01000024">
    <property type="protein sequence ID" value="RAK15210.1"/>
    <property type="molecule type" value="Genomic_DNA"/>
</dbReference>
<keyword evidence="2" id="KW-0547">Nucleotide-binding</keyword>
<dbReference type="Gene3D" id="3.40.50.300">
    <property type="entry name" value="P-loop containing nucleotide triphosphate hydrolases"/>
    <property type="match status" value="2"/>
</dbReference>
<dbReference type="OrthoDB" id="9760950at2"/>
<dbReference type="InterPro" id="IPR003593">
    <property type="entry name" value="AAA+_ATPase"/>
</dbReference>
<feature type="coiled-coil region" evidence="4">
    <location>
        <begin position="250"/>
        <end position="277"/>
    </location>
</feature>
<evidence type="ECO:0000313" key="6">
    <source>
        <dbReference type="EMBL" id="RAK15210.1"/>
    </source>
</evidence>
<dbReference type="GO" id="GO:0016887">
    <property type="term" value="F:ATP hydrolysis activity"/>
    <property type="evidence" value="ECO:0007669"/>
    <property type="project" value="InterPro"/>
</dbReference>
<dbReference type="PROSITE" id="PS00211">
    <property type="entry name" value="ABC_TRANSPORTER_1"/>
    <property type="match status" value="2"/>
</dbReference>
<proteinExistence type="predicted"/>
<keyword evidence="7" id="KW-1185">Reference proteome</keyword>
<dbReference type="InterPro" id="IPR037118">
    <property type="entry name" value="Val-tRNA_synth_C_sf"/>
</dbReference>
<protein>
    <submittedName>
        <fullName evidence="6">ATP-binding cassette subfamily F protein 3</fullName>
    </submittedName>
</protein>
<feature type="domain" description="ABC transporter" evidence="5">
    <location>
        <begin position="4"/>
        <end position="264"/>
    </location>
</feature>
<dbReference type="Gene3D" id="1.10.287.380">
    <property type="entry name" value="Valyl-tRNA synthetase, C-terminal domain"/>
    <property type="match status" value="1"/>
</dbReference>
<dbReference type="FunFam" id="3.40.50.300:FF:000011">
    <property type="entry name" value="Putative ABC transporter ATP-binding component"/>
    <property type="match status" value="1"/>
</dbReference>
<dbReference type="RefSeq" id="WP_111646480.1">
    <property type="nucleotide sequence ID" value="NZ_QLMH01000024.1"/>
</dbReference>
<evidence type="ECO:0000256" key="3">
    <source>
        <dbReference type="ARBA" id="ARBA00022840"/>
    </source>
</evidence>
<evidence type="ECO:0000256" key="1">
    <source>
        <dbReference type="ARBA" id="ARBA00022737"/>
    </source>
</evidence>
<dbReference type="GO" id="GO:0005524">
    <property type="term" value="F:ATP binding"/>
    <property type="evidence" value="ECO:0007669"/>
    <property type="project" value="UniProtKB-KW"/>
</dbReference>
<dbReference type="InterPro" id="IPR017871">
    <property type="entry name" value="ABC_transporter-like_CS"/>
</dbReference>
<organism evidence="6 7">
    <name type="scientific">Paranoxybacillus vitaminiphilus</name>
    <dbReference type="NCBI Taxonomy" id="581036"/>
    <lineage>
        <taxon>Bacteria</taxon>
        <taxon>Bacillati</taxon>
        <taxon>Bacillota</taxon>
        <taxon>Bacilli</taxon>
        <taxon>Bacillales</taxon>
        <taxon>Anoxybacillaceae</taxon>
        <taxon>Paranoxybacillus</taxon>
    </lineage>
</organism>
<comment type="caution">
    <text evidence="6">The sequence shown here is derived from an EMBL/GenBank/DDBJ whole genome shotgun (WGS) entry which is preliminary data.</text>
</comment>
<dbReference type="AlphaFoldDB" id="A0A327Y294"/>
<dbReference type="FunFam" id="3.40.50.300:FF:000309">
    <property type="entry name" value="ABC transporter ATP-binding protein"/>
    <property type="match status" value="1"/>
</dbReference>
<evidence type="ECO:0000313" key="7">
    <source>
        <dbReference type="Proteomes" id="UP000248555"/>
    </source>
</evidence>
<dbReference type="InterPro" id="IPR027417">
    <property type="entry name" value="P-loop_NTPase"/>
</dbReference>
<dbReference type="PANTHER" id="PTHR42855">
    <property type="entry name" value="ABC TRANSPORTER ATP-BINDING SUBUNIT"/>
    <property type="match status" value="1"/>
</dbReference>
<dbReference type="CDD" id="cd03221">
    <property type="entry name" value="ABCF_EF-3"/>
    <property type="match status" value="2"/>
</dbReference>
<dbReference type="SMART" id="SM00382">
    <property type="entry name" value="AAA"/>
    <property type="match status" value="2"/>
</dbReference>
<dbReference type="PROSITE" id="PS50893">
    <property type="entry name" value="ABC_TRANSPORTER_2"/>
    <property type="match status" value="2"/>
</dbReference>
<gene>
    <name evidence="6" type="ORF">B0I26_12431</name>
</gene>
<feature type="coiled-coil region" evidence="4">
    <location>
        <begin position="537"/>
        <end position="636"/>
    </location>
</feature>
<evidence type="ECO:0000256" key="2">
    <source>
        <dbReference type="ARBA" id="ARBA00022741"/>
    </source>
</evidence>
<keyword evidence="1" id="KW-0677">Repeat</keyword>
<keyword evidence="4" id="KW-0175">Coiled coil</keyword>
<dbReference type="SUPFAM" id="SSF52540">
    <property type="entry name" value="P-loop containing nucleoside triphosphate hydrolases"/>
    <property type="match status" value="2"/>
</dbReference>
<dbReference type="Pfam" id="PF16326">
    <property type="entry name" value="ABC_tran_CTD"/>
    <property type="match status" value="1"/>
</dbReference>
<dbReference type="Pfam" id="PF12848">
    <property type="entry name" value="ABC_tran_Xtn"/>
    <property type="match status" value="1"/>
</dbReference>
<dbReference type="GO" id="GO:0003677">
    <property type="term" value="F:DNA binding"/>
    <property type="evidence" value="ECO:0007669"/>
    <property type="project" value="InterPro"/>
</dbReference>
<dbReference type="InterPro" id="IPR032781">
    <property type="entry name" value="ABC_tran_Xtn"/>
</dbReference>
<dbReference type="Pfam" id="PF00005">
    <property type="entry name" value="ABC_tran"/>
    <property type="match status" value="2"/>
</dbReference>
<dbReference type="InterPro" id="IPR032524">
    <property type="entry name" value="ABC_tran_C"/>
</dbReference>
<reference evidence="6 7" key="1">
    <citation type="submission" date="2018-06" db="EMBL/GenBank/DDBJ databases">
        <title>Genomic Encyclopedia of Type Strains, Phase III (KMG-III): the genomes of soil and plant-associated and newly described type strains.</title>
        <authorList>
            <person name="Whitman W."/>
        </authorList>
    </citation>
    <scope>NUCLEOTIDE SEQUENCE [LARGE SCALE GENOMIC DNA]</scope>
    <source>
        <strain evidence="6 7">CGMCC 1.8979</strain>
    </source>
</reference>
<name>A0A327Y294_9BACL</name>
<accession>A0A327Y294</accession>
<evidence type="ECO:0000259" key="5">
    <source>
        <dbReference type="PROSITE" id="PS50893"/>
    </source>
</evidence>
<sequence>MIILQINQLSKYFGADLILSNIKLEIQSKDRVALVGRNGAGKSTLLKIIAGQMSYDSGEIIRPKDITIGYLAQDTGFHSNLTIWEEMMTVFAPLKQMENELRKLELQMGDPDVIADHKRYEKLLKDYDALQERFKNEGGYQYEADIRSVLHGLNFADYDWADTPITSLSGGQRTRLALGKLLLTKPDLLILDEPTNHLDIETLTWLEQYLQNYPGAILVVSHDRYFLDKIVTEVYELSRTSIKKYTGNYSSYLQQKAENYELELKLYEKQQEEIAKLKDFIQRNIARASTTKRAQSRRKQLEKMQLMDKPFGDEKAASFSFEIERQSGNEVLTAEQVSIGYREGEPIVQNIHFRITRGESIALVGPNGIGKSTLLKAIIKKLPLQSGQFRYGSNVKIGYYDQEQANLSSNKRVLDELWDEYPLKSEKEIRTVLGNFLFSGDDVLKPVSALSGGEKARLALAKLMMEKANFLILDEPTNHLDLDSKEVLENALIDYPGTILFVSHDRYFINRIATKVYELSTDGITEYLGDYDYYVEKKAEMLELERLASEENKTEKNNTAPAKLSYEQEKEAKKLERQRKRRIEEIETEIAKIEELIAQKEELLCDPKIYQDHEKVQQLTSEVETMKDSLETLMEEWESLHI</sequence>
<dbReference type="InterPro" id="IPR003439">
    <property type="entry name" value="ABC_transporter-like_ATP-bd"/>
</dbReference>
<dbReference type="PANTHER" id="PTHR42855:SF2">
    <property type="entry name" value="DRUG RESISTANCE ABC TRANSPORTER,ATP-BINDING PROTEIN"/>
    <property type="match status" value="1"/>
</dbReference>